<feature type="domain" description="F-box" evidence="1">
    <location>
        <begin position="10"/>
        <end position="44"/>
    </location>
</feature>
<reference evidence="2" key="1">
    <citation type="journal article" date="2020" name="Stud. Mycol.">
        <title>101 Dothideomycetes genomes: a test case for predicting lifestyles and emergence of pathogens.</title>
        <authorList>
            <person name="Haridas S."/>
            <person name="Albert R."/>
            <person name="Binder M."/>
            <person name="Bloem J."/>
            <person name="Labutti K."/>
            <person name="Salamov A."/>
            <person name="Andreopoulos B."/>
            <person name="Baker S."/>
            <person name="Barry K."/>
            <person name="Bills G."/>
            <person name="Bluhm B."/>
            <person name="Cannon C."/>
            <person name="Castanera R."/>
            <person name="Culley D."/>
            <person name="Daum C."/>
            <person name="Ezra D."/>
            <person name="Gonzalez J."/>
            <person name="Henrissat B."/>
            <person name="Kuo A."/>
            <person name="Liang C."/>
            <person name="Lipzen A."/>
            <person name="Lutzoni F."/>
            <person name="Magnuson J."/>
            <person name="Mondo S."/>
            <person name="Nolan M."/>
            <person name="Ohm R."/>
            <person name="Pangilinan J."/>
            <person name="Park H.-J."/>
            <person name="Ramirez L."/>
            <person name="Alfaro M."/>
            <person name="Sun H."/>
            <person name="Tritt A."/>
            <person name="Yoshinaga Y."/>
            <person name="Zwiers L.-H."/>
            <person name="Turgeon B."/>
            <person name="Goodwin S."/>
            <person name="Spatafora J."/>
            <person name="Crous P."/>
            <person name="Grigoriev I."/>
        </authorList>
    </citation>
    <scope>NUCLEOTIDE SEQUENCE</scope>
    <source>
        <strain evidence="2">CBS 115976</strain>
    </source>
</reference>
<dbReference type="InterPro" id="IPR001810">
    <property type="entry name" value="F-box_dom"/>
</dbReference>
<keyword evidence="3" id="KW-1185">Reference proteome</keyword>
<name>A0A6A6UER5_9PEZI</name>
<proteinExistence type="predicted"/>
<dbReference type="Proteomes" id="UP000799302">
    <property type="component" value="Unassembled WGS sequence"/>
</dbReference>
<dbReference type="AlphaFoldDB" id="A0A6A6UER5"/>
<dbReference type="InterPro" id="IPR036047">
    <property type="entry name" value="F-box-like_dom_sf"/>
</dbReference>
<organism evidence="2 3">
    <name type="scientific">Microthyrium microscopicum</name>
    <dbReference type="NCBI Taxonomy" id="703497"/>
    <lineage>
        <taxon>Eukaryota</taxon>
        <taxon>Fungi</taxon>
        <taxon>Dikarya</taxon>
        <taxon>Ascomycota</taxon>
        <taxon>Pezizomycotina</taxon>
        <taxon>Dothideomycetes</taxon>
        <taxon>Dothideomycetes incertae sedis</taxon>
        <taxon>Microthyriales</taxon>
        <taxon>Microthyriaceae</taxon>
        <taxon>Microthyrium</taxon>
    </lineage>
</organism>
<gene>
    <name evidence="2" type="ORF">BT63DRAFT_423070</name>
</gene>
<protein>
    <recommendedName>
        <fullName evidence="1">F-box domain-containing protein</fullName>
    </recommendedName>
</protein>
<dbReference type="EMBL" id="MU004233">
    <property type="protein sequence ID" value="KAF2670775.1"/>
    <property type="molecule type" value="Genomic_DNA"/>
</dbReference>
<dbReference type="SUPFAM" id="SSF81383">
    <property type="entry name" value="F-box domain"/>
    <property type="match status" value="1"/>
</dbReference>
<evidence type="ECO:0000313" key="3">
    <source>
        <dbReference type="Proteomes" id="UP000799302"/>
    </source>
</evidence>
<dbReference type="OrthoDB" id="3713270at2759"/>
<evidence type="ECO:0000259" key="1">
    <source>
        <dbReference type="Pfam" id="PF12937"/>
    </source>
</evidence>
<sequence>MANQASKPGFQSIPAELLTQIFGELSTFNDVANLAATCRKFRETWNSNSTPIYLQVGPRAIPCEEYGRQFLADLTITPLKDLTMSKDATIKILKNAKVVRDAIGEFESNIVPHVQCGRDTSETYSPPNQHPPQLTNDERCRFTRAYYQMWSFLVLTPSSLQDRMQVTSLQQLYYLLEMADFENFGVERGTWPNMAPWLRYPWYPGADFDDGSVLASHLWAQDGGFNLHELKMSIQREMDRKYQALYRKNAPIVFSEGWENGARNFYALWDHGQEVLDRVLNNPVG</sequence>
<evidence type="ECO:0000313" key="2">
    <source>
        <dbReference type="EMBL" id="KAF2670775.1"/>
    </source>
</evidence>
<accession>A0A6A6UER5</accession>
<dbReference type="Pfam" id="PF12937">
    <property type="entry name" value="F-box-like"/>
    <property type="match status" value="1"/>
</dbReference>